<dbReference type="InterPro" id="IPR006076">
    <property type="entry name" value="FAD-dep_OxRdtase"/>
</dbReference>
<gene>
    <name evidence="8" type="ORF">SAMN05660330_02106</name>
</gene>
<sequence>MICMQKEYKQLENKIFDLIIVGAGIHGAILASEASSRGYTVALLDKGDFGCATSANSLKIIHGGIRYLQHGDFPRMRQSIRSRRAMMAFAPHLVRPLKCMMPTYGHGIRGKETMRLAFGVYDLIAADRNRGLEKENRLPCSSSISAREVINTVPGINTEGLTGGAVWYDAVAGNTERLTLEYVKEAVQYGAVAVNYTRATKLETEGGRVTGVVIEDDTAGKTRLVKCRMVVNAAGPWLAEVANGKPDSQLLASAVNIVIKRSLFQGYAVGLEGYTDYTDRDALIKRGKRLFFFVPWLDRFTMIGTGYKPFHGDPNHYSISRVDIEELLADINKIYPKGDLTMADVGYYHGGLLPMTEADESASDSVQLDKSSTIVDHGATGGVSGLLSIKGVKYTTAPDIAEKVIKIISRPEFLGRRNGRNSLETGVVQPDFHPVISALGPKYPAIKEHLESNYGKGWREILGVLASEYQKDSGPLRDEVLWLVDEPKLLRAELLHFIRNEMARQLPDVVFRRSGIGSAECPAQEVLERLAAHMGEELGWNEEERQHQIAKVRRVFAPLAVPTEQQREV</sequence>
<accession>A0A1H0QWL8</accession>
<dbReference type="InterPro" id="IPR036188">
    <property type="entry name" value="FAD/NAD-bd_sf"/>
</dbReference>
<dbReference type="AlphaFoldDB" id="A0A1H0QWL8"/>
<evidence type="ECO:0000256" key="5">
    <source>
        <dbReference type="ARBA" id="ARBA00023002"/>
    </source>
</evidence>
<organism evidence="8 9">
    <name type="scientific">Desulforhopalus singaporensis</name>
    <dbReference type="NCBI Taxonomy" id="91360"/>
    <lineage>
        <taxon>Bacteria</taxon>
        <taxon>Pseudomonadati</taxon>
        <taxon>Thermodesulfobacteriota</taxon>
        <taxon>Desulfobulbia</taxon>
        <taxon>Desulfobulbales</taxon>
        <taxon>Desulfocapsaceae</taxon>
        <taxon>Desulforhopalus</taxon>
    </lineage>
</organism>
<dbReference type="PANTHER" id="PTHR11985">
    <property type="entry name" value="GLYCEROL-3-PHOSPHATE DEHYDROGENASE"/>
    <property type="match status" value="1"/>
</dbReference>
<dbReference type="PRINTS" id="PR01001">
    <property type="entry name" value="FADG3PDH"/>
</dbReference>
<evidence type="ECO:0000256" key="3">
    <source>
        <dbReference type="ARBA" id="ARBA00022630"/>
    </source>
</evidence>
<comment type="cofactor">
    <cofactor evidence="1">
        <name>FAD</name>
        <dbReference type="ChEBI" id="CHEBI:57692"/>
    </cofactor>
</comment>
<reference evidence="8 9" key="1">
    <citation type="submission" date="2016-10" db="EMBL/GenBank/DDBJ databases">
        <authorList>
            <person name="de Groot N.N."/>
        </authorList>
    </citation>
    <scope>NUCLEOTIDE SEQUENCE [LARGE SCALE GENOMIC DNA]</scope>
    <source>
        <strain evidence="8 9">DSM 12130</strain>
    </source>
</reference>
<evidence type="ECO:0000313" key="9">
    <source>
        <dbReference type="Proteomes" id="UP000199073"/>
    </source>
</evidence>
<dbReference type="STRING" id="91360.SAMN05660330_02106"/>
<feature type="domain" description="FAD dependent oxidoreductase" evidence="6">
    <location>
        <begin position="17"/>
        <end position="360"/>
    </location>
</feature>
<keyword evidence="4" id="KW-0274">FAD</keyword>
<dbReference type="GO" id="GO:0004368">
    <property type="term" value="F:glycerol-3-phosphate dehydrogenase (quinone) activity"/>
    <property type="evidence" value="ECO:0007669"/>
    <property type="project" value="InterPro"/>
</dbReference>
<dbReference type="Gene3D" id="3.30.9.10">
    <property type="entry name" value="D-Amino Acid Oxidase, subunit A, domain 2"/>
    <property type="match status" value="1"/>
</dbReference>
<evidence type="ECO:0000256" key="4">
    <source>
        <dbReference type="ARBA" id="ARBA00022827"/>
    </source>
</evidence>
<dbReference type="InterPro" id="IPR000447">
    <property type="entry name" value="G3P_DH_FAD-dep"/>
</dbReference>
<dbReference type="Pfam" id="PF16901">
    <property type="entry name" value="DAO_C"/>
    <property type="match status" value="1"/>
</dbReference>
<evidence type="ECO:0000256" key="1">
    <source>
        <dbReference type="ARBA" id="ARBA00001974"/>
    </source>
</evidence>
<evidence type="ECO:0000313" key="8">
    <source>
        <dbReference type="EMBL" id="SDP21683.1"/>
    </source>
</evidence>
<keyword evidence="5" id="KW-0560">Oxidoreductase</keyword>
<name>A0A1H0QWL8_9BACT</name>
<dbReference type="Proteomes" id="UP000199073">
    <property type="component" value="Unassembled WGS sequence"/>
</dbReference>
<dbReference type="Gene3D" id="3.50.50.60">
    <property type="entry name" value="FAD/NAD(P)-binding domain"/>
    <property type="match status" value="1"/>
</dbReference>
<dbReference type="InterPro" id="IPR031656">
    <property type="entry name" value="DAO_C"/>
</dbReference>
<dbReference type="EMBL" id="FNJI01000013">
    <property type="protein sequence ID" value="SDP21683.1"/>
    <property type="molecule type" value="Genomic_DNA"/>
</dbReference>
<protein>
    <submittedName>
        <fullName evidence="8">Glycerol-3-phosphate dehydrogenase</fullName>
    </submittedName>
</protein>
<dbReference type="InterPro" id="IPR038299">
    <property type="entry name" value="DAO_C_sf"/>
</dbReference>
<dbReference type="Gene3D" id="1.10.8.870">
    <property type="entry name" value="Alpha-glycerophosphate oxidase, cap domain"/>
    <property type="match status" value="1"/>
</dbReference>
<dbReference type="Pfam" id="PF01266">
    <property type="entry name" value="DAO"/>
    <property type="match status" value="1"/>
</dbReference>
<evidence type="ECO:0000259" key="6">
    <source>
        <dbReference type="Pfam" id="PF01266"/>
    </source>
</evidence>
<dbReference type="SUPFAM" id="SSF51905">
    <property type="entry name" value="FAD/NAD(P)-binding domain"/>
    <property type="match status" value="1"/>
</dbReference>
<proteinExistence type="inferred from homology"/>
<evidence type="ECO:0000259" key="7">
    <source>
        <dbReference type="Pfam" id="PF16901"/>
    </source>
</evidence>
<feature type="domain" description="Alpha-glycerophosphate oxidase C-terminal" evidence="7">
    <location>
        <begin position="446"/>
        <end position="545"/>
    </location>
</feature>
<dbReference type="PANTHER" id="PTHR11985:SF15">
    <property type="entry name" value="GLYCEROL-3-PHOSPHATE DEHYDROGENASE, MITOCHONDRIAL"/>
    <property type="match status" value="1"/>
</dbReference>
<evidence type="ECO:0000256" key="2">
    <source>
        <dbReference type="ARBA" id="ARBA00007330"/>
    </source>
</evidence>
<dbReference type="GO" id="GO:0046168">
    <property type="term" value="P:glycerol-3-phosphate catabolic process"/>
    <property type="evidence" value="ECO:0007669"/>
    <property type="project" value="TreeGrafter"/>
</dbReference>
<comment type="similarity">
    <text evidence="2">Belongs to the FAD-dependent glycerol-3-phosphate dehydrogenase family.</text>
</comment>
<keyword evidence="3" id="KW-0285">Flavoprotein</keyword>
<keyword evidence="9" id="KW-1185">Reference proteome</keyword>